<organism evidence="1 2">
    <name type="scientific">Elysia marginata</name>
    <dbReference type="NCBI Taxonomy" id="1093978"/>
    <lineage>
        <taxon>Eukaryota</taxon>
        <taxon>Metazoa</taxon>
        <taxon>Spiralia</taxon>
        <taxon>Lophotrochozoa</taxon>
        <taxon>Mollusca</taxon>
        <taxon>Gastropoda</taxon>
        <taxon>Heterobranchia</taxon>
        <taxon>Euthyneura</taxon>
        <taxon>Panpulmonata</taxon>
        <taxon>Sacoglossa</taxon>
        <taxon>Placobranchoidea</taxon>
        <taxon>Plakobranchidae</taxon>
        <taxon>Elysia</taxon>
    </lineage>
</organism>
<keyword evidence="2" id="KW-1185">Reference proteome</keyword>
<comment type="caution">
    <text evidence="1">The sequence shown here is derived from an EMBL/GenBank/DDBJ whole genome shotgun (WGS) entry which is preliminary data.</text>
</comment>
<proteinExistence type="predicted"/>
<dbReference type="EMBL" id="BMAT01001652">
    <property type="protein sequence ID" value="GFR89804.1"/>
    <property type="molecule type" value="Genomic_DNA"/>
</dbReference>
<dbReference type="Proteomes" id="UP000762676">
    <property type="component" value="Unassembled WGS sequence"/>
</dbReference>
<evidence type="ECO:0000313" key="2">
    <source>
        <dbReference type="Proteomes" id="UP000762676"/>
    </source>
</evidence>
<evidence type="ECO:0000313" key="1">
    <source>
        <dbReference type="EMBL" id="GFR89804.1"/>
    </source>
</evidence>
<accession>A0AAV4GWN5</accession>
<protein>
    <submittedName>
        <fullName evidence="1">Uncharacterized protein</fullName>
    </submittedName>
</protein>
<gene>
    <name evidence="1" type="ORF">ElyMa_000802000</name>
</gene>
<name>A0AAV4GWN5_9GAST</name>
<reference evidence="1 2" key="1">
    <citation type="journal article" date="2021" name="Elife">
        <title>Chloroplast acquisition without the gene transfer in kleptoplastic sea slugs, Plakobranchus ocellatus.</title>
        <authorList>
            <person name="Maeda T."/>
            <person name="Takahashi S."/>
            <person name="Yoshida T."/>
            <person name="Shimamura S."/>
            <person name="Takaki Y."/>
            <person name="Nagai Y."/>
            <person name="Toyoda A."/>
            <person name="Suzuki Y."/>
            <person name="Arimoto A."/>
            <person name="Ishii H."/>
            <person name="Satoh N."/>
            <person name="Nishiyama T."/>
            <person name="Hasebe M."/>
            <person name="Maruyama T."/>
            <person name="Minagawa J."/>
            <person name="Obokata J."/>
            <person name="Shigenobu S."/>
        </authorList>
    </citation>
    <scope>NUCLEOTIDE SEQUENCE [LARGE SCALE GENOMIC DNA]</scope>
</reference>
<sequence length="86" mass="10078">MSRLGIEPATSRSKVRRANHSATLPPIIIIQCFYRKRFEVSSRLQDTPMDDDAPHCAQMSRFTAARTGYIRYRSIYRLFRVEQVIE</sequence>
<dbReference type="AlphaFoldDB" id="A0AAV4GWN5"/>